<keyword evidence="5 12" id="KW-0436">Ligase</keyword>
<dbReference type="RefSeq" id="WP_306157360.1">
    <property type="nucleotide sequence ID" value="NZ_CP132314.1"/>
</dbReference>
<feature type="binding site" evidence="12">
    <location>
        <begin position="231"/>
        <end position="233"/>
    </location>
    <ligand>
        <name>L-serine</name>
        <dbReference type="ChEBI" id="CHEBI:33384"/>
    </ligand>
</feature>
<comment type="function">
    <text evidence="12">Catalyzes the attachment of serine to tRNA(Ser). Is also able to aminoacylate tRNA(Sec) with serine, to form the misacylated tRNA L-seryl-tRNA(Sec), which will be further converted into selenocysteinyl-tRNA(Sec).</text>
</comment>
<dbReference type="PANTHER" id="PTHR43697">
    <property type="entry name" value="SERYL-TRNA SYNTHETASE"/>
    <property type="match status" value="1"/>
</dbReference>
<evidence type="ECO:0000256" key="2">
    <source>
        <dbReference type="ARBA" id="ARBA00005045"/>
    </source>
</evidence>
<evidence type="ECO:0000256" key="3">
    <source>
        <dbReference type="ARBA" id="ARBA00010728"/>
    </source>
</evidence>
<dbReference type="InterPro" id="IPR002317">
    <property type="entry name" value="Ser-tRNA-ligase_type_1"/>
</dbReference>
<dbReference type="Gene3D" id="1.10.287.40">
    <property type="entry name" value="Serine-tRNA synthetase, tRNA binding domain"/>
    <property type="match status" value="1"/>
</dbReference>
<feature type="binding site" evidence="12">
    <location>
        <position position="285"/>
    </location>
    <ligand>
        <name>L-serine</name>
        <dbReference type="ChEBI" id="CHEBI:33384"/>
    </ligand>
</feature>
<dbReference type="InterPro" id="IPR033729">
    <property type="entry name" value="SerRS_core"/>
</dbReference>
<evidence type="ECO:0000313" key="15">
    <source>
        <dbReference type="EMBL" id="WLS02141.1"/>
    </source>
</evidence>
<dbReference type="Proteomes" id="UP001225788">
    <property type="component" value="Chromosome"/>
</dbReference>
<dbReference type="InterPro" id="IPR042103">
    <property type="entry name" value="SerRS_1_N_sf"/>
</dbReference>
<dbReference type="EC" id="6.1.1.11" evidence="12"/>
<protein>
    <recommendedName>
        <fullName evidence="12">Serine--tRNA ligase</fullName>
        <ecNumber evidence="12">6.1.1.11</ecNumber>
    </recommendedName>
    <alternativeName>
        <fullName evidence="12">Seryl-tRNA synthetase</fullName>
        <shortName evidence="12">SerRS</shortName>
    </alternativeName>
    <alternativeName>
        <fullName evidence="12">Seryl-tRNA(Ser/Sec) synthetase</fullName>
    </alternativeName>
</protein>
<keyword evidence="9 12" id="KW-0030">Aminoacyl-tRNA synthetase</keyword>
<reference evidence="15 16" key="1">
    <citation type="submission" date="2023-08" db="EMBL/GenBank/DDBJ databases">
        <title>Pathogen: clinical or host-associated sample.</title>
        <authorList>
            <person name="Hergert J."/>
            <person name="Casey R."/>
            <person name="Wagner J."/>
            <person name="Young E.L."/>
            <person name="Oakeson K.F."/>
        </authorList>
    </citation>
    <scope>NUCLEOTIDE SEQUENCE [LARGE SCALE GENOMIC DNA]</scope>
    <source>
        <strain evidence="15 16">UPHL-collab-2</strain>
    </source>
</reference>
<feature type="binding site" evidence="12">
    <location>
        <begin position="262"/>
        <end position="264"/>
    </location>
    <ligand>
        <name>ATP</name>
        <dbReference type="ChEBI" id="CHEBI:30616"/>
    </ligand>
</feature>
<feature type="binding site" evidence="12">
    <location>
        <position position="385"/>
    </location>
    <ligand>
        <name>L-serine</name>
        <dbReference type="ChEBI" id="CHEBI:33384"/>
    </ligand>
</feature>
<comment type="subcellular location">
    <subcellularLocation>
        <location evidence="1 12">Cytoplasm</location>
    </subcellularLocation>
</comment>
<dbReference type="Pfam" id="PF02403">
    <property type="entry name" value="Seryl_tRNA_N"/>
    <property type="match status" value="1"/>
</dbReference>
<feature type="domain" description="Aminoacyl-transfer RNA synthetases class-II family profile" evidence="14">
    <location>
        <begin position="173"/>
        <end position="410"/>
    </location>
</feature>
<evidence type="ECO:0000256" key="11">
    <source>
        <dbReference type="ARBA" id="ARBA00048823"/>
    </source>
</evidence>
<dbReference type="GO" id="GO:0004828">
    <property type="term" value="F:serine-tRNA ligase activity"/>
    <property type="evidence" value="ECO:0007669"/>
    <property type="project" value="UniProtKB-EC"/>
</dbReference>
<evidence type="ECO:0000313" key="16">
    <source>
        <dbReference type="Proteomes" id="UP001225788"/>
    </source>
</evidence>
<dbReference type="InterPro" id="IPR045864">
    <property type="entry name" value="aa-tRNA-synth_II/BPL/LPL"/>
</dbReference>
<dbReference type="Gene3D" id="3.30.930.10">
    <property type="entry name" value="Bira Bifunctional Protein, Domain 2"/>
    <property type="match status" value="1"/>
</dbReference>
<dbReference type="PANTHER" id="PTHR43697:SF1">
    <property type="entry name" value="SERINE--TRNA LIGASE"/>
    <property type="match status" value="1"/>
</dbReference>
<evidence type="ECO:0000256" key="13">
    <source>
        <dbReference type="SAM" id="Coils"/>
    </source>
</evidence>
<evidence type="ECO:0000256" key="6">
    <source>
        <dbReference type="ARBA" id="ARBA00022741"/>
    </source>
</evidence>
<dbReference type="InterPro" id="IPR015866">
    <property type="entry name" value="Ser-tRNA-synth_1_N"/>
</dbReference>
<keyword evidence="8 12" id="KW-0648">Protein biosynthesis</keyword>
<comment type="pathway">
    <text evidence="2 12">Aminoacyl-tRNA biosynthesis; selenocysteinyl-tRNA(Sec) biosynthesis; L-seryl-tRNA(Sec) from L-serine and tRNA(Sec): step 1/1.</text>
</comment>
<comment type="caution">
    <text evidence="12">Lacks conserved residue(s) required for the propagation of feature annotation.</text>
</comment>
<name>A0ABY9K0U0_9HYPH</name>
<evidence type="ECO:0000256" key="4">
    <source>
        <dbReference type="ARBA" id="ARBA00022490"/>
    </source>
</evidence>
<evidence type="ECO:0000256" key="7">
    <source>
        <dbReference type="ARBA" id="ARBA00022840"/>
    </source>
</evidence>
<comment type="domain">
    <text evidence="12">Consists of two distinct domains, a catalytic core and a N-terminal extension that is involved in tRNA binding.</text>
</comment>
<dbReference type="PRINTS" id="PR00981">
    <property type="entry name" value="TRNASYNTHSER"/>
</dbReference>
<keyword evidence="4 12" id="KW-0963">Cytoplasm</keyword>
<dbReference type="SUPFAM" id="SSF46589">
    <property type="entry name" value="tRNA-binding arm"/>
    <property type="match status" value="1"/>
</dbReference>
<comment type="catalytic activity">
    <reaction evidence="10 12">
        <text>tRNA(Sec) + L-serine + ATP = L-seryl-tRNA(Sec) + AMP + diphosphate + H(+)</text>
        <dbReference type="Rhea" id="RHEA:42580"/>
        <dbReference type="Rhea" id="RHEA-COMP:9742"/>
        <dbReference type="Rhea" id="RHEA-COMP:10128"/>
        <dbReference type="ChEBI" id="CHEBI:15378"/>
        <dbReference type="ChEBI" id="CHEBI:30616"/>
        <dbReference type="ChEBI" id="CHEBI:33019"/>
        <dbReference type="ChEBI" id="CHEBI:33384"/>
        <dbReference type="ChEBI" id="CHEBI:78442"/>
        <dbReference type="ChEBI" id="CHEBI:78533"/>
        <dbReference type="ChEBI" id="CHEBI:456215"/>
        <dbReference type="EC" id="6.1.1.11"/>
    </reaction>
</comment>
<dbReference type="PIRSF" id="PIRSF001529">
    <property type="entry name" value="Ser-tRNA-synth_IIa"/>
    <property type="match status" value="1"/>
</dbReference>
<evidence type="ECO:0000256" key="9">
    <source>
        <dbReference type="ARBA" id="ARBA00023146"/>
    </source>
</evidence>
<sequence length="427" mass="47350">MLDIKWIRDNPAALDAALAKRGASPLAQALIDLDEKRRSVIQTAQDMQSRRNAASKEIGAAMAAKNTDLAEKLKAEVSAIKDRLPAAEEEERQVTAELNDALARLPNIPFEDVPVGADEAGNVEKHRWGNRPAWNHKALEHYEIGEALGYMDFEAAAKIAGSRFTVLKGQLARLERALGQFMIDVHTQEHGYTEVHAPLLVRDDAMFGTGQLPKFSEDLFRTTDGRWLIPTAEVSLTNLVREEILEQEKLPLRFTALTPCFRSEAGSAGRDTRGMLRQHQFMKCELVSITDAESAVDEHERMTDCAETILQRLGLHYRVMTLCTGDMGFGARKTYDLEVWLPGQDTFREISSCSVCGDFQGRRMNARYRGKDDKATKFVHTLNGSGTAVGRALIAVMENYLNADGTVTVPEALLPYMGGLTKIEKAA</sequence>
<dbReference type="NCBIfam" id="TIGR00414">
    <property type="entry name" value="serS"/>
    <property type="match status" value="1"/>
</dbReference>
<dbReference type="CDD" id="cd00770">
    <property type="entry name" value="SerRS_core"/>
    <property type="match status" value="1"/>
</dbReference>
<dbReference type="SUPFAM" id="SSF55681">
    <property type="entry name" value="Class II aaRS and biotin synthetases"/>
    <property type="match status" value="1"/>
</dbReference>
<dbReference type="InterPro" id="IPR006195">
    <property type="entry name" value="aa-tRNA-synth_II"/>
</dbReference>
<comment type="subunit">
    <text evidence="12">Homodimer. The tRNA molecule binds across the dimer.</text>
</comment>
<comment type="similarity">
    <text evidence="3 12">Belongs to the class-II aminoacyl-tRNA synthetase family. Type-1 seryl-tRNA synthetase subfamily.</text>
</comment>
<evidence type="ECO:0000256" key="12">
    <source>
        <dbReference type="HAMAP-Rule" id="MF_00176"/>
    </source>
</evidence>
<evidence type="ECO:0000256" key="8">
    <source>
        <dbReference type="ARBA" id="ARBA00022917"/>
    </source>
</evidence>
<evidence type="ECO:0000256" key="10">
    <source>
        <dbReference type="ARBA" id="ARBA00047929"/>
    </source>
</evidence>
<keyword evidence="13" id="KW-0175">Coiled coil</keyword>
<keyword evidence="7 12" id="KW-0067">ATP-binding</keyword>
<dbReference type="Pfam" id="PF00587">
    <property type="entry name" value="tRNA-synt_2b"/>
    <property type="match status" value="1"/>
</dbReference>
<evidence type="ECO:0000256" key="5">
    <source>
        <dbReference type="ARBA" id="ARBA00022598"/>
    </source>
</evidence>
<keyword evidence="16" id="KW-1185">Reference proteome</keyword>
<accession>A0ABY9K0U0</accession>
<comment type="catalytic activity">
    <reaction evidence="11 12">
        <text>tRNA(Ser) + L-serine + ATP = L-seryl-tRNA(Ser) + AMP + diphosphate + H(+)</text>
        <dbReference type="Rhea" id="RHEA:12292"/>
        <dbReference type="Rhea" id="RHEA-COMP:9669"/>
        <dbReference type="Rhea" id="RHEA-COMP:9703"/>
        <dbReference type="ChEBI" id="CHEBI:15378"/>
        <dbReference type="ChEBI" id="CHEBI:30616"/>
        <dbReference type="ChEBI" id="CHEBI:33019"/>
        <dbReference type="ChEBI" id="CHEBI:33384"/>
        <dbReference type="ChEBI" id="CHEBI:78442"/>
        <dbReference type="ChEBI" id="CHEBI:78533"/>
        <dbReference type="ChEBI" id="CHEBI:456215"/>
        <dbReference type="EC" id="6.1.1.11"/>
    </reaction>
</comment>
<dbReference type="HAMAP" id="MF_00176">
    <property type="entry name" value="Ser_tRNA_synth_type1"/>
    <property type="match status" value="1"/>
</dbReference>
<organism evidence="15 16">
    <name type="scientific">Shinella oryzae</name>
    <dbReference type="NCBI Taxonomy" id="2871820"/>
    <lineage>
        <taxon>Bacteria</taxon>
        <taxon>Pseudomonadati</taxon>
        <taxon>Pseudomonadota</taxon>
        <taxon>Alphaproteobacteria</taxon>
        <taxon>Hyphomicrobiales</taxon>
        <taxon>Rhizobiaceae</taxon>
        <taxon>Shinella</taxon>
    </lineage>
</organism>
<evidence type="ECO:0000256" key="1">
    <source>
        <dbReference type="ARBA" id="ARBA00004496"/>
    </source>
</evidence>
<dbReference type="EMBL" id="CP132314">
    <property type="protein sequence ID" value="WLS02141.1"/>
    <property type="molecule type" value="Genomic_DNA"/>
</dbReference>
<dbReference type="PROSITE" id="PS50862">
    <property type="entry name" value="AA_TRNA_LIGASE_II"/>
    <property type="match status" value="1"/>
</dbReference>
<gene>
    <name evidence="12 15" type="primary">serS</name>
    <name evidence="15" type="ORF">Q9315_11920</name>
</gene>
<feature type="binding site" evidence="12">
    <location>
        <begin position="349"/>
        <end position="352"/>
    </location>
    <ligand>
        <name>ATP</name>
        <dbReference type="ChEBI" id="CHEBI:30616"/>
    </ligand>
</feature>
<dbReference type="InterPro" id="IPR002314">
    <property type="entry name" value="aa-tRNA-synt_IIb"/>
</dbReference>
<feature type="coiled-coil region" evidence="13">
    <location>
        <begin position="70"/>
        <end position="104"/>
    </location>
</feature>
<keyword evidence="6 12" id="KW-0547">Nucleotide-binding</keyword>
<proteinExistence type="inferred from homology"/>
<dbReference type="InterPro" id="IPR010978">
    <property type="entry name" value="tRNA-bd_arm"/>
</dbReference>
<evidence type="ECO:0000259" key="14">
    <source>
        <dbReference type="PROSITE" id="PS50862"/>
    </source>
</evidence>